<keyword evidence="3" id="KW-0413">Isomerase</keyword>
<evidence type="ECO:0000313" key="4">
    <source>
        <dbReference type="Proteomes" id="UP001596052"/>
    </source>
</evidence>
<feature type="signal peptide" evidence="1">
    <location>
        <begin position="1"/>
        <end position="22"/>
    </location>
</feature>
<sequence>MTRRAFLTSAAAALAAALPSSAALQGKKMGIVIHSYWKRWQGKYSNIKYPPFEHALDVLDHVRDFGVGSLQTLVGGWTSEFAGKVRATCESYSMNLEGSITLPKNESDVGRFEQEVRTAKEAGAVIFRSATGGRRYELFSSLEDFKHWKEGAFKSMQLAEPVAKRHKVKIGIENHKDFHAAELAEMLGRLSSPHMGACVDTGNSIALLEDPMTVVETLAPFAVTTHIKDMAVQETATGFLLAEVPLGEGILDLPRMFALFEKYNPQVNYLLEMITRDPLDIPCLKPAYWATFPEKPGTELARTLTMVRERKAEKMPKTTGLSLEAALEFEETNIVKCLRQAGEKYGFTPSLKAKDAKKKDEH</sequence>
<name>A0ABW0KT13_9BACT</name>
<dbReference type="EMBL" id="JBHSMQ010000006">
    <property type="protein sequence ID" value="MFC5456540.1"/>
    <property type="molecule type" value="Genomic_DNA"/>
</dbReference>
<dbReference type="Pfam" id="PF01261">
    <property type="entry name" value="AP_endonuc_2"/>
    <property type="match status" value="1"/>
</dbReference>
<dbReference type="PANTHER" id="PTHR12110">
    <property type="entry name" value="HYDROXYPYRUVATE ISOMERASE"/>
    <property type="match status" value="1"/>
</dbReference>
<dbReference type="Gene3D" id="3.20.20.150">
    <property type="entry name" value="Divalent-metal-dependent TIM barrel enzymes"/>
    <property type="match status" value="1"/>
</dbReference>
<proteinExistence type="predicted"/>
<dbReference type="SUPFAM" id="SSF51658">
    <property type="entry name" value="Xylose isomerase-like"/>
    <property type="match status" value="1"/>
</dbReference>
<comment type="caution">
    <text evidence="3">The sequence shown here is derived from an EMBL/GenBank/DDBJ whole genome shotgun (WGS) entry which is preliminary data.</text>
</comment>
<protein>
    <submittedName>
        <fullName evidence="3">Sugar phosphate isomerase/epimerase family protein</fullName>
    </submittedName>
</protein>
<dbReference type="InterPro" id="IPR013022">
    <property type="entry name" value="Xyl_isomerase-like_TIM-brl"/>
</dbReference>
<keyword evidence="1" id="KW-0732">Signal</keyword>
<dbReference type="PANTHER" id="PTHR12110:SF53">
    <property type="entry name" value="BLR5974 PROTEIN"/>
    <property type="match status" value="1"/>
</dbReference>
<feature type="chain" id="PRO_5047500756" evidence="1">
    <location>
        <begin position="23"/>
        <end position="362"/>
    </location>
</feature>
<feature type="domain" description="Xylose isomerase-like TIM barrel" evidence="2">
    <location>
        <begin position="104"/>
        <end position="277"/>
    </location>
</feature>
<evidence type="ECO:0000313" key="3">
    <source>
        <dbReference type="EMBL" id="MFC5456540.1"/>
    </source>
</evidence>
<dbReference type="InterPro" id="IPR036237">
    <property type="entry name" value="Xyl_isomerase-like_sf"/>
</dbReference>
<evidence type="ECO:0000256" key="1">
    <source>
        <dbReference type="SAM" id="SignalP"/>
    </source>
</evidence>
<keyword evidence="4" id="KW-1185">Reference proteome</keyword>
<dbReference type="GO" id="GO:0016853">
    <property type="term" value="F:isomerase activity"/>
    <property type="evidence" value="ECO:0007669"/>
    <property type="project" value="UniProtKB-KW"/>
</dbReference>
<gene>
    <name evidence="3" type="ORF">ACFQDI_16870</name>
</gene>
<dbReference type="RefSeq" id="WP_377168881.1">
    <property type="nucleotide sequence ID" value="NZ_JBHSMQ010000006.1"/>
</dbReference>
<dbReference type="Proteomes" id="UP001596052">
    <property type="component" value="Unassembled WGS sequence"/>
</dbReference>
<dbReference type="InterPro" id="IPR050312">
    <property type="entry name" value="IolE/XylAMocC-like"/>
</dbReference>
<reference evidence="4" key="1">
    <citation type="journal article" date="2019" name="Int. J. Syst. Evol. Microbiol.">
        <title>The Global Catalogue of Microorganisms (GCM) 10K type strain sequencing project: providing services to taxonomists for standard genome sequencing and annotation.</title>
        <authorList>
            <consortium name="The Broad Institute Genomics Platform"/>
            <consortium name="The Broad Institute Genome Sequencing Center for Infectious Disease"/>
            <person name="Wu L."/>
            <person name="Ma J."/>
        </authorList>
    </citation>
    <scope>NUCLEOTIDE SEQUENCE [LARGE SCALE GENOMIC DNA]</scope>
    <source>
        <strain evidence="4">CGMCC 4.1469</strain>
    </source>
</reference>
<accession>A0ABW0KT13</accession>
<evidence type="ECO:0000259" key="2">
    <source>
        <dbReference type="Pfam" id="PF01261"/>
    </source>
</evidence>
<organism evidence="3 4">
    <name type="scientific">Prosthecobacter fluviatilis</name>
    <dbReference type="NCBI Taxonomy" id="445931"/>
    <lineage>
        <taxon>Bacteria</taxon>
        <taxon>Pseudomonadati</taxon>
        <taxon>Verrucomicrobiota</taxon>
        <taxon>Verrucomicrobiia</taxon>
        <taxon>Verrucomicrobiales</taxon>
        <taxon>Verrucomicrobiaceae</taxon>
        <taxon>Prosthecobacter</taxon>
    </lineage>
</organism>